<protein>
    <submittedName>
        <fullName evidence="1">Uncharacterized protein</fullName>
    </submittedName>
</protein>
<dbReference type="EMBL" id="JAHQIW010002792">
    <property type="protein sequence ID" value="KAJ1356367.1"/>
    <property type="molecule type" value="Genomic_DNA"/>
</dbReference>
<accession>A0AAD5QN35</accession>
<dbReference type="Proteomes" id="UP001196413">
    <property type="component" value="Unassembled WGS sequence"/>
</dbReference>
<name>A0AAD5QN35_PARTN</name>
<sequence>MGVFINDMCLLSRTHRGRMLMNSIFYTEKVIARWLQWCNGNTYCRVNETSKTPVKHCNLRVLILYYCGKIPRL</sequence>
<organism evidence="1 2">
    <name type="scientific">Parelaphostrongylus tenuis</name>
    <name type="common">Meningeal worm</name>
    <dbReference type="NCBI Taxonomy" id="148309"/>
    <lineage>
        <taxon>Eukaryota</taxon>
        <taxon>Metazoa</taxon>
        <taxon>Ecdysozoa</taxon>
        <taxon>Nematoda</taxon>
        <taxon>Chromadorea</taxon>
        <taxon>Rhabditida</taxon>
        <taxon>Rhabditina</taxon>
        <taxon>Rhabditomorpha</taxon>
        <taxon>Strongyloidea</taxon>
        <taxon>Metastrongylidae</taxon>
        <taxon>Parelaphostrongylus</taxon>
    </lineage>
</organism>
<gene>
    <name evidence="1" type="ORF">KIN20_014070</name>
</gene>
<evidence type="ECO:0000313" key="1">
    <source>
        <dbReference type="EMBL" id="KAJ1356367.1"/>
    </source>
</evidence>
<evidence type="ECO:0000313" key="2">
    <source>
        <dbReference type="Proteomes" id="UP001196413"/>
    </source>
</evidence>
<keyword evidence="2" id="KW-1185">Reference proteome</keyword>
<reference evidence="1" key="1">
    <citation type="submission" date="2021-06" db="EMBL/GenBank/DDBJ databases">
        <title>Parelaphostrongylus tenuis whole genome reference sequence.</title>
        <authorList>
            <person name="Garwood T.J."/>
            <person name="Larsen P.A."/>
            <person name="Fountain-Jones N.M."/>
            <person name="Garbe J.R."/>
            <person name="Macchietto M.G."/>
            <person name="Kania S.A."/>
            <person name="Gerhold R.W."/>
            <person name="Richards J.E."/>
            <person name="Wolf T.M."/>
        </authorList>
    </citation>
    <scope>NUCLEOTIDE SEQUENCE</scope>
    <source>
        <strain evidence="1">MNPRO001-30</strain>
        <tissue evidence="1">Meninges</tissue>
    </source>
</reference>
<proteinExistence type="predicted"/>
<dbReference type="AlphaFoldDB" id="A0AAD5QN35"/>
<comment type="caution">
    <text evidence="1">The sequence shown here is derived from an EMBL/GenBank/DDBJ whole genome shotgun (WGS) entry which is preliminary data.</text>
</comment>